<evidence type="ECO:0000313" key="3">
    <source>
        <dbReference type="Proteomes" id="UP001605990"/>
    </source>
</evidence>
<feature type="region of interest" description="Disordered" evidence="1">
    <location>
        <begin position="471"/>
        <end position="491"/>
    </location>
</feature>
<keyword evidence="3" id="KW-1185">Reference proteome</keyword>
<proteinExistence type="predicted"/>
<gene>
    <name evidence="2" type="ORF">ACGU38_16995</name>
</gene>
<accession>A0ABW7E1M8</accession>
<protein>
    <recommendedName>
        <fullName evidence="4">ATP-binding protein</fullName>
    </recommendedName>
</protein>
<reference evidence="2 3" key="1">
    <citation type="submission" date="2024-10" db="EMBL/GenBank/DDBJ databases">
        <title>Draft genome assembly of a novel steroid transforming actinomycete isolated from African clawed frog Xenopus laevis.</title>
        <authorList>
            <person name="Bragin E."/>
            <person name="Kollerov V."/>
            <person name="Donova M.V."/>
        </authorList>
    </citation>
    <scope>NUCLEOTIDE SEQUENCE [LARGE SCALE GENOMIC DNA]</scope>
    <source>
        <strain evidence="2 3">MTOC-St3</strain>
    </source>
</reference>
<evidence type="ECO:0000313" key="2">
    <source>
        <dbReference type="EMBL" id="MFG6297045.1"/>
    </source>
</evidence>
<dbReference type="RefSeq" id="WP_046251836.1">
    <property type="nucleotide sequence ID" value="NZ_JBIENY010000250.1"/>
</dbReference>
<name>A0ABW7E1M8_STRRO</name>
<dbReference type="Proteomes" id="UP001605990">
    <property type="component" value="Unassembled WGS sequence"/>
</dbReference>
<dbReference type="EMBL" id="JBIENY010000250">
    <property type="protein sequence ID" value="MFG6297045.1"/>
    <property type="molecule type" value="Genomic_DNA"/>
</dbReference>
<evidence type="ECO:0008006" key="4">
    <source>
        <dbReference type="Google" id="ProtNLM"/>
    </source>
</evidence>
<sequence>MIPGARWWSEPVAATGSAKADGIRKQLGRPRLDPLTVLVRESAQNSLDAADPAGSGVRYSIHLTRAQDEQLRRWQGILCPGPSAAGLGVEELFSGNPVIATISDRGTQGLGGPLHADEALEPGADFVNLLRNIGEPPEQQFRGGTYGFGKGALFTTSTIGTILVRTRCRWQDRLQSRLIAASLGSKFQRNGRAYTGRHWWGRVVDGIPDPLLDSDADDLADYLGLPSLSRNERGTDIVIVGAHLGSFMGEDDEARPRTVRQGAEYLASAMMWNLWPLMLPDAAGNTSLQCRVSADGGDIPVPNPYDEPCIRPFVDAYRALDQTPTIIRRKRPATVLGRFAVRAGIAPLHASEASAAAPFTGPAHHCARMRAPRLIVDYFPGPRLADDAVQYGAVFLAEHEHDRVFADAEPPTHDAWVANELTGNDASVVRRAETEVRTALDSYVEQQTDDIAGASTQPPLGALSSRLSALIPTASGPGADGRTGAPSSGRRGAATAWITQAPRMVRVEGVPRIIAAFQVRPTTGKVTVRVATSVAIDVGTESEPPAGAEVPTVLELRDASDRIVLGDTVSVAPNDERDWTVVIRPANGAAARVRLVVEEDGEL</sequence>
<comment type="caution">
    <text evidence="2">The sequence shown here is derived from an EMBL/GenBank/DDBJ whole genome shotgun (WGS) entry which is preliminary data.</text>
</comment>
<organism evidence="2 3">
    <name type="scientific">Streptomyces rochei</name>
    <name type="common">Streptomyces parvullus</name>
    <dbReference type="NCBI Taxonomy" id="1928"/>
    <lineage>
        <taxon>Bacteria</taxon>
        <taxon>Bacillati</taxon>
        <taxon>Actinomycetota</taxon>
        <taxon>Actinomycetes</taxon>
        <taxon>Kitasatosporales</taxon>
        <taxon>Streptomycetaceae</taxon>
        <taxon>Streptomyces</taxon>
        <taxon>Streptomyces rochei group</taxon>
    </lineage>
</organism>
<evidence type="ECO:0000256" key="1">
    <source>
        <dbReference type="SAM" id="MobiDB-lite"/>
    </source>
</evidence>